<dbReference type="STRING" id="56646.A0A2L2T9S6"/>
<proteinExistence type="inferred from homology"/>
<accession>A0A2L2T9S6</accession>
<evidence type="ECO:0000313" key="5">
    <source>
        <dbReference type="EMBL" id="CEI67692.1"/>
    </source>
</evidence>
<name>A0A2L2T9S6_9HYPO</name>
<feature type="signal peptide" evidence="3">
    <location>
        <begin position="1"/>
        <end position="20"/>
    </location>
</feature>
<evidence type="ECO:0000259" key="4">
    <source>
        <dbReference type="Pfam" id="PF00135"/>
    </source>
</evidence>
<keyword evidence="6" id="KW-1185">Reference proteome</keyword>
<evidence type="ECO:0000256" key="1">
    <source>
        <dbReference type="ARBA" id="ARBA00005964"/>
    </source>
</evidence>
<feature type="domain" description="Carboxylesterase type B" evidence="4">
    <location>
        <begin position="41"/>
        <end position="555"/>
    </location>
</feature>
<sequence length="586" mass="64180">MRAVLSPYYLLLLAIKTVSAIPPPTNLPVVDLGYELHRALTHDNNTDTYKFSNIRYGQAPTGNLRFRAPVAPLTNRDNIQTGEEIRICPQGLPKWQASASKAIGLYSSGKDFSLDSWIADIKDYVPSVGRPLPPTTEDCLFLDVHVPRKVFMAAQQGKSCDAAVLVWVGDSSLLGAGNTANCEQIHGGGYALGSKNGWPTPGFDPSGLLQHAKDFEKNGIIFVALNYRLGALGFLPGSDVEKDGHLNTGLLDQRLALNWVQENIHLFGGSRDRVTLMGQSAGGGSALLHMLGEKEGYKAPFAQIIAQSPAFIPTLQAPETAYSGFLQALNVTTLAEAREVSSEAIILANAHQIGNAPATSYIHGPVLDNNLIPDYPYTMFEKREFDKSVKVMTSHTSFEGALFFDVENMEDDDFVPWIQKSIPGLTMLEQGYLANELYPPIFDGSLGYTNQGSRQMALWGEAVIDCNFVGISKVMNGRGYAYRFNVTPGLHTQDLKYTFNDPQSPAFEPVAQDILQTVLTSFTMSGSPKLRNKYTMEFPPWGGQGDVISINGQGVEKTLNVVNETRCAWWHNLHSRKAARTSALQL</sequence>
<dbReference type="Gene3D" id="3.40.50.1820">
    <property type="entry name" value="alpha/beta hydrolase"/>
    <property type="match status" value="1"/>
</dbReference>
<keyword evidence="3" id="KW-0732">Signal</keyword>
<dbReference type="InterPro" id="IPR002018">
    <property type="entry name" value="CarbesteraseB"/>
</dbReference>
<dbReference type="AlphaFoldDB" id="A0A2L2T9S6"/>
<dbReference type="EMBL" id="LN649229">
    <property type="protein sequence ID" value="CEI67692.1"/>
    <property type="molecule type" value="Genomic_DNA"/>
</dbReference>
<comment type="similarity">
    <text evidence="1 3">Belongs to the type-B carboxylesterase/lipase family.</text>
</comment>
<dbReference type="PANTHER" id="PTHR11559">
    <property type="entry name" value="CARBOXYLESTERASE"/>
    <property type="match status" value="1"/>
</dbReference>
<dbReference type="Pfam" id="PF00135">
    <property type="entry name" value="COesterase"/>
    <property type="match status" value="1"/>
</dbReference>
<dbReference type="InterPro" id="IPR019826">
    <property type="entry name" value="Carboxylesterase_B_AS"/>
</dbReference>
<evidence type="ECO:0000256" key="3">
    <source>
        <dbReference type="RuleBase" id="RU361235"/>
    </source>
</evidence>
<dbReference type="InterPro" id="IPR050309">
    <property type="entry name" value="Type-B_Carboxylest/Lipase"/>
</dbReference>
<organism evidence="5 6">
    <name type="scientific">Fusarium venenatum</name>
    <dbReference type="NCBI Taxonomy" id="56646"/>
    <lineage>
        <taxon>Eukaryota</taxon>
        <taxon>Fungi</taxon>
        <taxon>Dikarya</taxon>
        <taxon>Ascomycota</taxon>
        <taxon>Pezizomycotina</taxon>
        <taxon>Sordariomycetes</taxon>
        <taxon>Hypocreomycetidae</taxon>
        <taxon>Hypocreales</taxon>
        <taxon>Nectriaceae</taxon>
        <taxon>Fusarium</taxon>
    </lineage>
</organism>
<feature type="chain" id="PRO_5014488321" description="Carboxylic ester hydrolase" evidence="3">
    <location>
        <begin position="21"/>
        <end position="586"/>
    </location>
</feature>
<dbReference type="EC" id="3.1.1.-" evidence="3"/>
<reference evidence="6" key="1">
    <citation type="submission" date="2014-10" db="EMBL/GenBank/DDBJ databases">
        <authorList>
            <person name="King R."/>
        </authorList>
    </citation>
    <scope>NUCLEOTIDE SEQUENCE [LARGE SCALE GENOMIC DNA]</scope>
    <source>
        <strain evidence="6">A3/5</strain>
    </source>
</reference>
<dbReference type="InterPro" id="IPR029058">
    <property type="entry name" value="AB_hydrolase_fold"/>
</dbReference>
<keyword evidence="2 3" id="KW-0378">Hydrolase</keyword>
<protein>
    <recommendedName>
        <fullName evidence="3">Carboxylic ester hydrolase</fullName>
        <ecNumber evidence="3">3.1.1.-</ecNumber>
    </recommendedName>
</protein>
<dbReference type="Proteomes" id="UP000245910">
    <property type="component" value="Chromosome I"/>
</dbReference>
<evidence type="ECO:0000313" key="6">
    <source>
        <dbReference type="Proteomes" id="UP000245910"/>
    </source>
</evidence>
<dbReference type="GO" id="GO:0016787">
    <property type="term" value="F:hydrolase activity"/>
    <property type="evidence" value="ECO:0007669"/>
    <property type="project" value="UniProtKB-KW"/>
</dbReference>
<evidence type="ECO:0000256" key="2">
    <source>
        <dbReference type="ARBA" id="ARBA00022801"/>
    </source>
</evidence>
<dbReference type="PROSITE" id="PS00122">
    <property type="entry name" value="CARBOXYLESTERASE_B_1"/>
    <property type="match status" value="1"/>
</dbReference>
<dbReference type="SUPFAM" id="SSF53474">
    <property type="entry name" value="alpha/beta-Hydrolases"/>
    <property type="match status" value="1"/>
</dbReference>